<feature type="compositionally biased region" description="Polar residues" evidence="1">
    <location>
        <begin position="285"/>
        <end position="298"/>
    </location>
</feature>
<feature type="transmembrane region" description="Helical" evidence="2">
    <location>
        <begin position="12"/>
        <end position="37"/>
    </location>
</feature>
<keyword evidence="2" id="KW-1133">Transmembrane helix</keyword>
<organism evidence="3 4">
    <name type="scientific">Gymnopilus dilepis</name>
    <dbReference type="NCBI Taxonomy" id="231916"/>
    <lineage>
        <taxon>Eukaryota</taxon>
        <taxon>Fungi</taxon>
        <taxon>Dikarya</taxon>
        <taxon>Basidiomycota</taxon>
        <taxon>Agaricomycotina</taxon>
        <taxon>Agaricomycetes</taxon>
        <taxon>Agaricomycetidae</taxon>
        <taxon>Agaricales</taxon>
        <taxon>Agaricineae</taxon>
        <taxon>Hymenogastraceae</taxon>
        <taxon>Gymnopilus</taxon>
    </lineage>
</organism>
<dbReference type="PANTHER" id="PTHR40465">
    <property type="entry name" value="CHROMOSOME 1, WHOLE GENOME SHOTGUN SEQUENCE"/>
    <property type="match status" value="1"/>
</dbReference>
<dbReference type="STRING" id="231916.A0A409XXK2"/>
<name>A0A409XXK2_9AGAR</name>
<dbReference type="EMBL" id="NHYE01001425">
    <property type="protein sequence ID" value="PPQ95466.1"/>
    <property type="molecule type" value="Genomic_DNA"/>
</dbReference>
<dbReference type="PANTHER" id="PTHR40465:SF1">
    <property type="entry name" value="DUF6534 DOMAIN-CONTAINING PROTEIN"/>
    <property type="match status" value="1"/>
</dbReference>
<keyword evidence="2" id="KW-0812">Transmembrane</keyword>
<gene>
    <name evidence="3" type="ORF">CVT26_008485</name>
</gene>
<feature type="transmembrane region" description="Helical" evidence="2">
    <location>
        <begin position="49"/>
        <end position="70"/>
    </location>
</feature>
<feature type="region of interest" description="Disordered" evidence="1">
    <location>
        <begin position="284"/>
        <end position="334"/>
    </location>
</feature>
<dbReference type="OrthoDB" id="2745105at2759"/>
<evidence type="ECO:0008006" key="5">
    <source>
        <dbReference type="Google" id="ProtNLM"/>
    </source>
</evidence>
<keyword evidence="2" id="KW-0472">Membrane</keyword>
<protein>
    <recommendedName>
        <fullName evidence="5">Transmembrane protein</fullName>
    </recommendedName>
</protein>
<dbReference type="AlphaFoldDB" id="A0A409XXK2"/>
<dbReference type="Proteomes" id="UP000284706">
    <property type="component" value="Unassembled WGS sequence"/>
</dbReference>
<reference evidence="3 4" key="1">
    <citation type="journal article" date="2018" name="Evol. Lett.">
        <title>Horizontal gene cluster transfer increased hallucinogenic mushroom diversity.</title>
        <authorList>
            <person name="Reynolds H.T."/>
            <person name="Vijayakumar V."/>
            <person name="Gluck-Thaler E."/>
            <person name="Korotkin H.B."/>
            <person name="Matheny P.B."/>
            <person name="Slot J.C."/>
        </authorList>
    </citation>
    <scope>NUCLEOTIDE SEQUENCE [LARGE SCALE GENOMIC DNA]</scope>
    <source>
        <strain evidence="3 4">SRW20</strain>
    </source>
</reference>
<evidence type="ECO:0000256" key="1">
    <source>
        <dbReference type="SAM" id="MobiDB-lite"/>
    </source>
</evidence>
<sequence length="334" mass="37103">MSLPHVDLNTTLGAMFAGHTVATALFGITSLQTFIFFRGNTRDQRWFKELIAFLWGLDFLHQVFMTHGVYDYLVLNFGDIRALSKPTWSLLSQVLTTCLSDLIVRCVFARRIWLLSGHNRVLLFFNVTASIFVFVNSTKAFSARAFIDMSFITLIRESWLLYAALGGSVLADGLVTASLCVLLSQQRTGFKSTADIASVLFKEHHEVSSNAGFAEQGLRNSLLRHICNMATPIRLYGDLLHLGQTSAPLPTPPAINKPTDPNQKVYINSLLAVLNTREALRRRNSGMTSIPQSPSSIEPLSMPFAIGTSLAEPESPDVAKPRPSKLTWRDNGWK</sequence>
<keyword evidence="4" id="KW-1185">Reference proteome</keyword>
<evidence type="ECO:0000313" key="3">
    <source>
        <dbReference type="EMBL" id="PPQ95466.1"/>
    </source>
</evidence>
<accession>A0A409XXK2</accession>
<dbReference type="InParanoid" id="A0A409XXK2"/>
<evidence type="ECO:0000313" key="4">
    <source>
        <dbReference type="Proteomes" id="UP000284706"/>
    </source>
</evidence>
<evidence type="ECO:0000256" key="2">
    <source>
        <dbReference type="SAM" id="Phobius"/>
    </source>
</evidence>
<feature type="transmembrane region" description="Helical" evidence="2">
    <location>
        <begin position="121"/>
        <end position="147"/>
    </location>
</feature>
<comment type="caution">
    <text evidence="3">The sequence shown here is derived from an EMBL/GenBank/DDBJ whole genome shotgun (WGS) entry which is preliminary data.</text>
</comment>
<proteinExistence type="predicted"/>
<feature type="transmembrane region" description="Helical" evidence="2">
    <location>
        <begin position="90"/>
        <end position="109"/>
    </location>
</feature>
<feature type="transmembrane region" description="Helical" evidence="2">
    <location>
        <begin position="159"/>
        <end position="183"/>
    </location>
</feature>